<comment type="caution">
    <text evidence="2">The sequence shown here is derived from an EMBL/GenBank/DDBJ whole genome shotgun (WGS) entry which is preliminary data.</text>
</comment>
<keyword evidence="1" id="KW-0472">Membrane</keyword>
<dbReference type="Proteomes" id="UP000658225">
    <property type="component" value="Unassembled WGS sequence"/>
</dbReference>
<keyword evidence="3" id="KW-1185">Reference proteome</keyword>
<evidence type="ECO:0000313" key="2">
    <source>
        <dbReference type="EMBL" id="MBE1556441.1"/>
    </source>
</evidence>
<dbReference type="AlphaFoldDB" id="A0A927R4P6"/>
<feature type="transmembrane region" description="Helical" evidence="1">
    <location>
        <begin position="128"/>
        <end position="147"/>
    </location>
</feature>
<dbReference type="EMBL" id="JADBEL010000026">
    <property type="protein sequence ID" value="MBE1556441.1"/>
    <property type="molecule type" value="Genomic_DNA"/>
</dbReference>
<accession>A0A927R4P6</accession>
<gene>
    <name evidence="2" type="ORF">H4683_003566</name>
</gene>
<evidence type="ECO:0000313" key="3">
    <source>
        <dbReference type="Proteomes" id="UP000658225"/>
    </source>
</evidence>
<reference evidence="2" key="1">
    <citation type="submission" date="2020-10" db="EMBL/GenBank/DDBJ databases">
        <title>Genomic Encyclopedia of Type Strains, Phase IV (KMG-IV): sequencing the most valuable type-strain genomes for metagenomic binning, comparative biology and taxonomic classification.</title>
        <authorList>
            <person name="Goeker M."/>
        </authorList>
    </citation>
    <scope>NUCLEOTIDE SEQUENCE</scope>
    <source>
        <strain evidence="2">DSM 13886</strain>
    </source>
</reference>
<keyword evidence="1" id="KW-0812">Transmembrane</keyword>
<protein>
    <submittedName>
        <fullName evidence="2">Uncharacterized protein</fullName>
    </submittedName>
</protein>
<sequence length="158" mass="17056">MKFLAFIKIFLVFPIEILSSDNEVISGAGASPGSVWVNPFVNTAICPSAFRSLTSTLPITFVASFAAVSLLSAPILPDLSTIKKTSFDFTKVESFSAPFTVSVTSVVSPFTRLFLLTVFLIFIKSLLIAVAASVEFGIAMPIIRIAIKNICKLLKNFI</sequence>
<evidence type="ECO:0000256" key="1">
    <source>
        <dbReference type="SAM" id="Phobius"/>
    </source>
</evidence>
<name>A0A927R4P6_9BACL</name>
<organism evidence="2 3">
    <name type="scientific">Sporosarcina limicola</name>
    <dbReference type="NCBI Taxonomy" id="34101"/>
    <lineage>
        <taxon>Bacteria</taxon>
        <taxon>Bacillati</taxon>
        <taxon>Bacillota</taxon>
        <taxon>Bacilli</taxon>
        <taxon>Bacillales</taxon>
        <taxon>Caryophanaceae</taxon>
        <taxon>Sporosarcina</taxon>
    </lineage>
</organism>
<keyword evidence="1" id="KW-1133">Transmembrane helix</keyword>
<proteinExistence type="predicted"/>